<accession>A0A0F9BJ48</accession>
<feature type="non-terminal residue" evidence="1">
    <location>
        <position position="86"/>
    </location>
</feature>
<evidence type="ECO:0000313" key="1">
    <source>
        <dbReference type="EMBL" id="KKK84411.1"/>
    </source>
</evidence>
<gene>
    <name evidence="1" type="ORF">LCGC14_2783630</name>
</gene>
<dbReference type="InterPro" id="IPR011008">
    <property type="entry name" value="Dimeric_a/b-barrel"/>
</dbReference>
<dbReference type="Gene3D" id="3.30.70.100">
    <property type="match status" value="1"/>
</dbReference>
<sequence>MAAKILIKRQFSEGQAGEIFSLLNKLRTKARNQQGYITGETLQEHNNPQKKLVIGTWEHIDNWFTWKESTERRQLEAMLEIYQEGP</sequence>
<protein>
    <recommendedName>
        <fullName evidence="2">ABM domain-containing protein</fullName>
    </recommendedName>
</protein>
<dbReference type="EMBL" id="LAZR01051790">
    <property type="protein sequence ID" value="KKK84411.1"/>
    <property type="molecule type" value="Genomic_DNA"/>
</dbReference>
<organism evidence="1">
    <name type="scientific">marine sediment metagenome</name>
    <dbReference type="NCBI Taxonomy" id="412755"/>
    <lineage>
        <taxon>unclassified sequences</taxon>
        <taxon>metagenomes</taxon>
        <taxon>ecological metagenomes</taxon>
    </lineage>
</organism>
<comment type="caution">
    <text evidence="1">The sequence shown here is derived from an EMBL/GenBank/DDBJ whole genome shotgun (WGS) entry which is preliminary data.</text>
</comment>
<reference evidence="1" key="1">
    <citation type="journal article" date="2015" name="Nature">
        <title>Complex archaea that bridge the gap between prokaryotes and eukaryotes.</title>
        <authorList>
            <person name="Spang A."/>
            <person name="Saw J.H."/>
            <person name="Jorgensen S.L."/>
            <person name="Zaremba-Niedzwiedzka K."/>
            <person name="Martijn J."/>
            <person name="Lind A.E."/>
            <person name="van Eijk R."/>
            <person name="Schleper C."/>
            <person name="Guy L."/>
            <person name="Ettema T.J."/>
        </authorList>
    </citation>
    <scope>NUCLEOTIDE SEQUENCE</scope>
</reference>
<name>A0A0F9BJ48_9ZZZZ</name>
<evidence type="ECO:0008006" key="2">
    <source>
        <dbReference type="Google" id="ProtNLM"/>
    </source>
</evidence>
<dbReference type="AlphaFoldDB" id="A0A0F9BJ48"/>
<dbReference type="SUPFAM" id="SSF54909">
    <property type="entry name" value="Dimeric alpha+beta barrel"/>
    <property type="match status" value="1"/>
</dbReference>
<proteinExistence type="predicted"/>